<dbReference type="AlphaFoldDB" id="A0A1H9TM09"/>
<gene>
    <name evidence="2" type="ORF">SAMN04487944_11468</name>
</gene>
<evidence type="ECO:0008006" key="4">
    <source>
        <dbReference type="Google" id="ProtNLM"/>
    </source>
</evidence>
<accession>A0A1H9TM09</accession>
<dbReference type="OrthoDB" id="2829902at2"/>
<sequence length="225" mass="25805">MKKTITILLLLFITGCTNADSEDNLTLPEEITGSNEVIANSIKSVPIEEESVRIDTTIDFFVDNKIITIDTEKIPILENFLSTFADREDGISTMALETLHLENLYLLTFNCNIDNCSYMLIDHSATDQSRLLDDFVTLKSFLPSPSGDKLLFIFGKKEADYVTVFNLQEWKREKYEPFSLNNDNIRLSNPLWINESEFSVELSLPESEDTQQILYSKDSEEKYQD</sequence>
<dbReference type="PROSITE" id="PS51257">
    <property type="entry name" value="PROKAR_LIPOPROTEIN"/>
    <property type="match status" value="1"/>
</dbReference>
<name>A0A1H9TM09_9BACI</name>
<dbReference type="Proteomes" id="UP000199687">
    <property type="component" value="Unassembled WGS sequence"/>
</dbReference>
<keyword evidence="1" id="KW-0732">Signal</keyword>
<evidence type="ECO:0000313" key="2">
    <source>
        <dbReference type="EMBL" id="SER98162.1"/>
    </source>
</evidence>
<evidence type="ECO:0000313" key="3">
    <source>
        <dbReference type="Proteomes" id="UP000199687"/>
    </source>
</evidence>
<proteinExistence type="predicted"/>
<protein>
    <recommendedName>
        <fullName evidence="4">Lipoprotein</fullName>
    </recommendedName>
</protein>
<dbReference type="EMBL" id="FOGL01000014">
    <property type="protein sequence ID" value="SER98162.1"/>
    <property type="molecule type" value="Genomic_DNA"/>
</dbReference>
<feature type="chain" id="PRO_5038815472" description="Lipoprotein" evidence="1">
    <location>
        <begin position="20"/>
        <end position="225"/>
    </location>
</feature>
<dbReference type="RefSeq" id="WP_089742004.1">
    <property type="nucleotide sequence ID" value="NZ_FOGL01000014.1"/>
</dbReference>
<organism evidence="2 3">
    <name type="scientific">Gracilibacillus ureilyticus</name>
    <dbReference type="NCBI Taxonomy" id="531814"/>
    <lineage>
        <taxon>Bacteria</taxon>
        <taxon>Bacillati</taxon>
        <taxon>Bacillota</taxon>
        <taxon>Bacilli</taxon>
        <taxon>Bacillales</taxon>
        <taxon>Bacillaceae</taxon>
        <taxon>Gracilibacillus</taxon>
    </lineage>
</organism>
<evidence type="ECO:0000256" key="1">
    <source>
        <dbReference type="SAM" id="SignalP"/>
    </source>
</evidence>
<keyword evidence="3" id="KW-1185">Reference proteome</keyword>
<feature type="signal peptide" evidence="1">
    <location>
        <begin position="1"/>
        <end position="19"/>
    </location>
</feature>
<reference evidence="2 3" key="1">
    <citation type="submission" date="2016-10" db="EMBL/GenBank/DDBJ databases">
        <authorList>
            <person name="de Groot N.N."/>
        </authorList>
    </citation>
    <scope>NUCLEOTIDE SEQUENCE [LARGE SCALE GENOMIC DNA]</scope>
    <source>
        <strain evidence="2 3">CGMCC 1.7727</strain>
    </source>
</reference>